<evidence type="ECO:0000313" key="2">
    <source>
        <dbReference type="Proteomes" id="UP000231658"/>
    </source>
</evidence>
<accession>A0A1C3RF67</accession>
<reference evidence="1 2" key="1">
    <citation type="submission" date="2016-07" db="EMBL/GenBank/DDBJ databases">
        <authorList>
            <person name="Lefevre C.T."/>
        </authorList>
    </citation>
    <scope>NUCLEOTIDE SEQUENCE [LARGE SCALE GENOMIC DNA]</scope>
    <source>
        <strain evidence="1">PR1</strain>
    </source>
</reference>
<dbReference type="AlphaFoldDB" id="A0A1C3RF67"/>
<keyword evidence="2" id="KW-1185">Reference proteome</keyword>
<proteinExistence type="predicted"/>
<evidence type="ECO:0000313" key="1">
    <source>
        <dbReference type="EMBL" id="SCA55936.1"/>
    </source>
</evidence>
<organism evidence="1 2">
    <name type="scientific">Candidatus Terasakiella magnetica</name>
    <dbReference type="NCBI Taxonomy" id="1867952"/>
    <lineage>
        <taxon>Bacteria</taxon>
        <taxon>Pseudomonadati</taxon>
        <taxon>Pseudomonadota</taxon>
        <taxon>Alphaproteobacteria</taxon>
        <taxon>Rhodospirillales</taxon>
        <taxon>Terasakiellaceae</taxon>
        <taxon>Terasakiella</taxon>
    </lineage>
</organism>
<protein>
    <submittedName>
        <fullName evidence="1">Uncharacterized protein</fullName>
    </submittedName>
</protein>
<sequence>MNHSQLKALFDEKKEVLKENDKLRIHRTLSWFGRAEGASDDEDAAFIFCWIAFNSIYAQEKDYSDISNEKASFGDFFEKVVGHDDANILYMAIWEKFSQSIRLLMNNQYVYQPFWHFQNGVEGYEDWENRFQKSIEMANRCLVSKDTKTMLSLVFDRLYVLRNQIMHGGATWNSRVNRQQIQDGHKILEFMLPKFIEIIINHPEEDWGKPIYPVVSS</sequence>
<dbReference type="EMBL" id="FLYE01000006">
    <property type="protein sequence ID" value="SCA55936.1"/>
    <property type="molecule type" value="Genomic_DNA"/>
</dbReference>
<dbReference type="STRING" id="1867952.MTBPR1_140054"/>
<dbReference type="Proteomes" id="UP000231658">
    <property type="component" value="Unassembled WGS sequence"/>
</dbReference>
<name>A0A1C3RF67_9PROT</name>
<gene>
    <name evidence="1" type="ORF">MTBPR1_140054</name>
</gene>